<protein>
    <submittedName>
        <fullName evidence="1">Uncharacterized protein</fullName>
    </submittedName>
</protein>
<dbReference type="Proteomes" id="UP000065504">
    <property type="component" value="Unassembled WGS sequence"/>
</dbReference>
<dbReference type="EMBL" id="LPLU01000093">
    <property type="protein sequence ID" value="KWK73378.1"/>
    <property type="molecule type" value="Genomic_DNA"/>
</dbReference>
<name>A0A108CEU7_9BURK</name>
<dbReference type="RefSeq" id="WP_010091550.1">
    <property type="nucleotide sequence ID" value="NZ_LPJF01000040.1"/>
</dbReference>
<sequence>MQIEHVTEYRGFLIRPVVTSMEGGRYAAAAIVTDQMGEARTFGVDGDFAEADEAQDQATELAIAWIDRRNVVSDHYVRRA</sequence>
<accession>A0A108CEU7</accession>
<gene>
    <name evidence="1" type="ORF">WM16_16420</name>
</gene>
<reference evidence="1 2" key="1">
    <citation type="submission" date="2015-11" db="EMBL/GenBank/DDBJ databases">
        <title>Expanding the genomic diversity of Burkholderia species for the development of highly accurate diagnostics.</title>
        <authorList>
            <person name="Sahl J."/>
            <person name="Keim P."/>
            <person name="Wagner D."/>
        </authorList>
    </citation>
    <scope>NUCLEOTIDE SEQUENCE [LARGE SCALE GENOMIC DNA]</scope>
    <source>
        <strain evidence="1 2">MSMB782WGS</strain>
    </source>
</reference>
<comment type="caution">
    <text evidence="1">The sequence shown here is derived from an EMBL/GenBank/DDBJ whole genome shotgun (WGS) entry which is preliminary data.</text>
</comment>
<evidence type="ECO:0000313" key="2">
    <source>
        <dbReference type="Proteomes" id="UP000065504"/>
    </source>
</evidence>
<dbReference type="AlphaFoldDB" id="A0A108CEU7"/>
<proteinExistence type="predicted"/>
<organism evidence="1 2">
    <name type="scientific">Burkholderia ubonensis</name>
    <dbReference type="NCBI Taxonomy" id="101571"/>
    <lineage>
        <taxon>Bacteria</taxon>
        <taxon>Pseudomonadati</taxon>
        <taxon>Pseudomonadota</taxon>
        <taxon>Betaproteobacteria</taxon>
        <taxon>Burkholderiales</taxon>
        <taxon>Burkholderiaceae</taxon>
        <taxon>Burkholderia</taxon>
        <taxon>Burkholderia cepacia complex</taxon>
    </lineage>
</organism>
<evidence type="ECO:0000313" key="1">
    <source>
        <dbReference type="EMBL" id="KWK73378.1"/>
    </source>
</evidence>